<name>U2P9Y1_9FIRM</name>
<evidence type="ECO:0000256" key="1">
    <source>
        <dbReference type="SAM" id="Phobius"/>
    </source>
</evidence>
<dbReference type="PANTHER" id="PTHR32502">
    <property type="entry name" value="N-ACETYLGALACTOSAMINE PERMEASE II COMPONENT-RELATED"/>
    <property type="match status" value="1"/>
</dbReference>
<dbReference type="RefSeq" id="WP_423782548.1">
    <property type="nucleotide sequence ID" value="NZ_KI271032.1"/>
</dbReference>
<gene>
    <name evidence="2" type="ORF">HMPREF0367_00134</name>
</gene>
<dbReference type="InterPro" id="IPR004704">
    <property type="entry name" value="PTS_IID_man"/>
</dbReference>
<proteinExistence type="predicted"/>
<keyword evidence="1" id="KW-0472">Membrane</keyword>
<accession>U2P9Y1</accession>
<protein>
    <submittedName>
        <fullName evidence="2">PTS system, mannose/fructose/sorbose family, IID component</fullName>
    </submittedName>
</protein>
<evidence type="ECO:0000313" key="3">
    <source>
        <dbReference type="Proteomes" id="UP000016658"/>
    </source>
</evidence>
<comment type="caution">
    <text evidence="2">The sequence shown here is derived from an EMBL/GenBank/DDBJ whole genome shotgun (WGS) entry which is preliminary data.</text>
</comment>
<dbReference type="PATRIC" id="fig|649755.3.peg.119"/>
<dbReference type="Pfam" id="PF03613">
    <property type="entry name" value="EIID-AGA"/>
    <property type="match status" value="1"/>
</dbReference>
<dbReference type="GO" id="GO:0009401">
    <property type="term" value="P:phosphoenolpyruvate-dependent sugar phosphotransferase system"/>
    <property type="evidence" value="ECO:0007669"/>
    <property type="project" value="InterPro"/>
</dbReference>
<dbReference type="PANTHER" id="PTHR32502:SF23">
    <property type="entry name" value="TRANSPORT PROTEIN, PTS SYSTEM"/>
    <property type="match status" value="1"/>
</dbReference>
<organism evidence="2 3">
    <name type="scientific">Faecalitalea cylindroides ATCC 27803</name>
    <dbReference type="NCBI Taxonomy" id="649755"/>
    <lineage>
        <taxon>Bacteria</taxon>
        <taxon>Bacillati</taxon>
        <taxon>Bacillota</taxon>
        <taxon>Erysipelotrichia</taxon>
        <taxon>Erysipelotrichales</taxon>
        <taxon>Erysipelotrichaceae</taxon>
        <taxon>Faecalitalea</taxon>
    </lineage>
</organism>
<dbReference type="InterPro" id="IPR050303">
    <property type="entry name" value="GatZ_KbaZ_carbometab"/>
</dbReference>
<feature type="transmembrane region" description="Helical" evidence="1">
    <location>
        <begin position="253"/>
        <end position="274"/>
    </location>
</feature>
<sequence>MMTSKNNETGLITRKDIMKMFWRSFTIQFSWHYERQMHMGFEYMMLPTIKKLYKDDPERLKDAMQRHMEFFNTNMYISTFIGGITMAMEEMNAKDKDFDTSSISAVKVALMGPLAGIGDSLFLGTLRILAVGIGTSIAMQGSILGAILFLLVFNVPAMLVRYIGAFKGYEIGANYLNKIQESGLMEKFMYAASIIGVMVIGGMTNELVVVSTPLTIGTGEGAVAIQGVLDGLMPGMLSLAALGVYYKLLNKKVNVIVILLGTVVFGILCSWLGILG</sequence>
<dbReference type="Proteomes" id="UP000016658">
    <property type="component" value="Unassembled WGS sequence"/>
</dbReference>
<dbReference type="PROSITE" id="PS51108">
    <property type="entry name" value="PTS_EIID"/>
    <property type="match status" value="1"/>
</dbReference>
<feature type="transmembrane region" description="Helical" evidence="1">
    <location>
        <begin position="142"/>
        <end position="163"/>
    </location>
</feature>
<reference evidence="2 3" key="1">
    <citation type="submission" date="2013-06" db="EMBL/GenBank/DDBJ databases">
        <authorList>
            <person name="Weinstock G."/>
            <person name="Sodergren E."/>
            <person name="Lobos E.A."/>
            <person name="Fulton L."/>
            <person name="Fulton R."/>
            <person name="Courtney L."/>
            <person name="Fronick C."/>
            <person name="O'Laughlin M."/>
            <person name="Godfrey J."/>
            <person name="Wilson R.M."/>
            <person name="Miner T."/>
            <person name="Farmer C."/>
            <person name="Delehaunty K."/>
            <person name="Cordes M."/>
            <person name="Minx P."/>
            <person name="Tomlinson C."/>
            <person name="Chen J."/>
            <person name="Wollam A."/>
            <person name="Pepin K.H."/>
            <person name="Bhonagiri V."/>
            <person name="Zhang X."/>
            <person name="Warren W."/>
            <person name="Mitreva M."/>
            <person name="Mardis E.R."/>
            <person name="Wilson R.K."/>
        </authorList>
    </citation>
    <scope>NUCLEOTIDE SEQUENCE [LARGE SCALE GENOMIC DNA]</scope>
    <source>
        <strain evidence="2 3">ATCC 27803</strain>
    </source>
</reference>
<feature type="transmembrane region" description="Helical" evidence="1">
    <location>
        <begin position="184"/>
        <end position="203"/>
    </location>
</feature>
<dbReference type="AlphaFoldDB" id="U2P9Y1"/>
<evidence type="ECO:0000313" key="2">
    <source>
        <dbReference type="EMBL" id="ERK47330.1"/>
    </source>
</evidence>
<dbReference type="EMBL" id="AWVI01000007">
    <property type="protein sequence ID" value="ERK47330.1"/>
    <property type="molecule type" value="Genomic_DNA"/>
</dbReference>
<dbReference type="GO" id="GO:0005886">
    <property type="term" value="C:plasma membrane"/>
    <property type="evidence" value="ECO:0007669"/>
    <property type="project" value="TreeGrafter"/>
</dbReference>
<feature type="transmembrane region" description="Helical" evidence="1">
    <location>
        <begin position="70"/>
        <end position="88"/>
    </location>
</feature>
<feature type="transmembrane region" description="Helical" evidence="1">
    <location>
        <begin position="108"/>
        <end position="130"/>
    </location>
</feature>
<dbReference type="HOGENOM" id="CLU_060742_0_1_9"/>
<keyword evidence="1" id="KW-1133">Transmembrane helix</keyword>
<keyword evidence="1" id="KW-0812">Transmembrane</keyword>